<dbReference type="Proteomes" id="UP000440498">
    <property type="component" value="Unassembled WGS sequence"/>
</dbReference>
<organism evidence="2 3">
    <name type="scientific">Rugamonas aquatica</name>
    <dbReference type="NCBI Taxonomy" id="2743357"/>
    <lineage>
        <taxon>Bacteria</taxon>
        <taxon>Pseudomonadati</taxon>
        <taxon>Pseudomonadota</taxon>
        <taxon>Betaproteobacteria</taxon>
        <taxon>Burkholderiales</taxon>
        <taxon>Oxalobacteraceae</taxon>
        <taxon>Telluria group</taxon>
        <taxon>Rugamonas</taxon>
    </lineage>
</organism>
<evidence type="ECO:0000313" key="3">
    <source>
        <dbReference type="Proteomes" id="UP000440498"/>
    </source>
</evidence>
<reference evidence="2 3" key="1">
    <citation type="submission" date="2019-10" db="EMBL/GenBank/DDBJ databases">
        <title>Two novel species isolated from a subtropical stream in China.</title>
        <authorList>
            <person name="Lu H."/>
        </authorList>
    </citation>
    <scope>NUCLEOTIDE SEQUENCE [LARGE SCALE GENOMIC DNA]</scope>
    <source>
        <strain evidence="2 3">FT29W</strain>
    </source>
</reference>
<gene>
    <name evidence="2" type="ORF">GEV02_13250</name>
</gene>
<proteinExistence type="predicted"/>
<dbReference type="RefSeq" id="WP_152838407.1">
    <property type="nucleotide sequence ID" value="NZ_WHUG01000004.1"/>
</dbReference>
<dbReference type="EMBL" id="WHUG01000004">
    <property type="protein sequence ID" value="MQA39121.1"/>
    <property type="molecule type" value="Genomic_DNA"/>
</dbReference>
<keyword evidence="3" id="KW-1185">Reference proteome</keyword>
<sequence>MNTLPPAFVAACDAVDLHHPEVARLARSLAADTPRATAQRCFEWVRDQIQHSIDFKRDEVSVDASEALALGTGLCIAKSHLLVALLRTNGIPSGFCYQRLTLRDAGSPFCTHGLVALWLEEGGWYRCDARGNKATVQCEFTPGAENLAFPVVNEGEQLYPQVWAQPWPELVRRMRELPSIAAYCVTPIDAAPPADGVALTLE</sequence>
<dbReference type="InterPro" id="IPR002931">
    <property type="entry name" value="Transglutaminase-like"/>
</dbReference>
<comment type="caution">
    <text evidence="2">The sequence shown here is derived from an EMBL/GenBank/DDBJ whole genome shotgun (WGS) entry which is preliminary data.</text>
</comment>
<evidence type="ECO:0000313" key="2">
    <source>
        <dbReference type="EMBL" id="MQA39121.1"/>
    </source>
</evidence>
<dbReference type="SUPFAM" id="SSF54001">
    <property type="entry name" value="Cysteine proteinases"/>
    <property type="match status" value="1"/>
</dbReference>
<dbReference type="Gene3D" id="3.10.620.30">
    <property type="match status" value="1"/>
</dbReference>
<name>A0A6A7N2D1_9BURK</name>
<dbReference type="InterPro" id="IPR038765">
    <property type="entry name" value="Papain-like_cys_pep_sf"/>
</dbReference>
<protein>
    <submittedName>
        <fullName evidence="2">Transglutaminase family protein</fullName>
    </submittedName>
</protein>
<evidence type="ECO:0000259" key="1">
    <source>
        <dbReference type="Pfam" id="PF01841"/>
    </source>
</evidence>
<accession>A0A6A7N2D1</accession>
<dbReference type="PANTHER" id="PTHR33490">
    <property type="entry name" value="BLR5614 PROTEIN-RELATED"/>
    <property type="match status" value="1"/>
</dbReference>
<dbReference type="AlphaFoldDB" id="A0A6A7N2D1"/>
<dbReference type="Pfam" id="PF01841">
    <property type="entry name" value="Transglut_core"/>
    <property type="match status" value="1"/>
</dbReference>
<dbReference type="PANTHER" id="PTHR33490:SF3">
    <property type="entry name" value="CONSERVED INTEGRAL MEMBRANE PROTEIN"/>
    <property type="match status" value="1"/>
</dbReference>
<feature type="domain" description="Transglutaminase-like" evidence="1">
    <location>
        <begin position="25"/>
        <end position="129"/>
    </location>
</feature>